<keyword evidence="8" id="KW-1185">Reference proteome</keyword>
<feature type="transmembrane region" description="Helical" evidence="6">
    <location>
        <begin position="41"/>
        <end position="62"/>
    </location>
</feature>
<protein>
    <submittedName>
        <fullName evidence="7">Uncharacterized protein</fullName>
    </submittedName>
</protein>
<comment type="subcellular location">
    <subcellularLocation>
        <location evidence="1">Membrane</location>
        <topology evidence="1">Multi-pass membrane protein</topology>
    </subcellularLocation>
</comment>
<evidence type="ECO:0000313" key="7">
    <source>
        <dbReference type="EMBL" id="KAK2080774.1"/>
    </source>
</evidence>
<keyword evidence="4 6" id="KW-1133">Transmembrane helix</keyword>
<comment type="caution">
    <text evidence="7">The sequence shown here is derived from an EMBL/GenBank/DDBJ whole genome shotgun (WGS) entry which is preliminary data.</text>
</comment>
<evidence type="ECO:0000256" key="1">
    <source>
        <dbReference type="ARBA" id="ARBA00004141"/>
    </source>
</evidence>
<keyword evidence="5 6" id="KW-0472">Membrane</keyword>
<dbReference type="PANTHER" id="PTHR12841">
    <property type="entry name" value="PROTEIN UNC-50 HOMOLOG"/>
    <property type="match status" value="1"/>
</dbReference>
<dbReference type="GO" id="GO:0000139">
    <property type="term" value="C:Golgi membrane"/>
    <property type="evidence" value="ECO:0007669"/>
    <property type="project" value="TreeGrafter"/>
</dbReference>
<feature type="transmembrane region" description="Helical" evidence="6">
    <location>
        <begin position="187"/>
        <end position="209"/>
    </location>
</feature>
<feature type="transmembrane region" description="Helical" evidence="6">
    <location>
        <begin position="68"/>
        <end position="95"/>
    </location>
</feature>
<name>A0AAD9MIX0_PROWI</name>
<proteinExistence type="inferred from homology"/>
<dbReference type="EMBL" id="JASFZW010000001">
    <property type="protein sequence ID" value="KAK2080774.1"/>
    <property type="molecule type" value="Genomic_DNA"/>
</dbReference>
<dbReference type="InterPro" id="IPR007881">
    <property type="entry name" value="UNC-50"/>
</dbReference>
<evidence type="ECO:0000256" key="3">
    <source>
        <dbReference type="ARBA" id="ARBA00022692"/>
    </source>
</evidence>
<evidence type="ECO:0000313" key="8">
    <source>
        <dbReference type="Proteomes" id="UP001255856"/>
    </source>
</evidence>
<dbReference type="AlphaFoldDB" id="A0AAD9MIX0"/>
<evidence type="ECO:0000256" key="4">
    <source>
        <dbReference type="ARBA" id="ARBA00022989"/>
    </source>
</evidence>
<accession>A0AAD9MIX0</accession>
<feature type="transmembrane region" description="Helical" evidence="6">
    <location>
        <begin position="115"/>
        <end position="137"/>
    </location>
</feature>
<gene>
    <name evidence="7" type="ORF">QBZ16_000628</name>
</gene>
<dbReference type="Pfam" id="PF05216">
    <property type="entry name" value="UNC-50"/>
    <property type="match status" value="1"/>
</dbReference>
<evidence type="ECO:0000256" key="6">
    <source>
        <dbReference type="SAM" id="Phobius"/>
    </source>
</evidence>
<sequence>MSQHLWIYARRLLKPSQMDFQYVYRHVAHQTKDHWARDDPAFVVILAGIVAVTSAAYAAAFSSGFRGALWYILCAFFRDFIGLGALMTVAVYLVVSRLLFAPNKQEHTIEQRVEWMYAFDVHCNAVLPWILLTQAVVQLVLSPLLLSTSIFAALLSCTLYFLAASAYLYITFFGLQRAPGRGKHHGAAGLTFLLPILGLAVLLPILVIMHDLYGSGSSGLSMKRQAVWTCTKGYSKFNTPQACSWWVLGDPGTIPNTLRCFSEKFEVVQHVDLEQVLAQAGLDAEGTEALFSSGCGLELGVTVLPPQYGAALAGEAAQTPPPCRTELVLSIVDHGQFSPAIRFRGTKDMWRFGSMVCVEEQAEIPAGGPATRLVARVPRLPRGARRAAIILRIEWSAQNYATCPAFAEPSLRMVRAD</sequence>
<evidence type="ECO:0000256" key="5">
    <source>
        <dbReference type="ARBA" id="ARBA00023136"/>
    </source>
</evidence>
<reference evidence="7" key="1">
    <citation type="submission" date="2021-01" db="EMBL/GenBank/DDBJ databases">
        <authorList>
            <person name="Eckstrom K.M.E."/>
        </authorList>
    </citation>
    <scope>NUCLEOTIDE SEQUENCE</scope>
    <source>
        <strain evidence="7">UVCC 0001</strain>
    </source>
</reference>
<dbReference type="PANTHER" id="PTHR12841:SF6">
    <property type="entry name" value="PROTEIN UNC-50 HOMOLOG"/>
    <property type="match status" value="1"/>
</dbReference>
<organism evidence="7 8">
    <name type="scientific">Prototheca wickerhamii</name>
    <dbReference type="NCBI Taxonomy" id="3111"/>
    <lineage>
        <taxon>Eukaryota</taxon>
        <taxon>Viridiplantae</taxon>
        <taxon>Chlorophyta</taxon>
        <taxon>core chlorophytes</taxon>
        <taxon>Trebouxiophyceae</taxon>
        <taxon>Chlorellales</taxon>
        <taxon>Chlorellaceae</taxon>
        <taxon>Prototheca</taxon>
    </lineage>
</organism>
<evidence type="ECO:0000256" key="2">
    <source>
        <dbReference type="ARBA" id="ARBA00006293"/>
    </source>
</evidence>
<keyword evidence="3 6" id="KW-0812">Transmembrane</keyword>
<feature type="transmembrane region" description="Helical" evidence="6">
    <location>
        <begin position="149"/>
        <end position="175"/>
    </location>
</feature>
<comment type="similarity">
    <text evidence="2">Belongs to the unc-50 family.</text>
</comment>
<dbReference type="Proteomes" id="UP001255856">
    <property type="component" value="Unassembled WGS sequence"/>
</dbReference>